<organism evidence="1 2">
    <name type="scientific">Blautia intestinihominis</name>
    <dbReference type="NCBI Taxonomy" id="3133152"/>
    <lineage>
        <taxon>Bacteria</taxon>
        <taxon>Bacillati</taxon>
        <taxon>Bacillota</taxon>
        <taxon>Clostridia</taxon>
        <taxon>Lachnospirales</taxon>
        <taxon>Lachnospiraceae</taxon>
        <taxon>Blautia</taxon>
    </lineage>
</organism>
<evidence type="ECO:0000313" key="1">
    <source>
        <dbReference type="EMBL" id="MEQ2357072.1"/>
    </source>
</evidence>
<proteinExistence type="predicted"/>
<reference evidence="1 2" key="1">
    <citation type="submission" date="2024-03" db="EMBL/GenBank/DDBJ databases">
        <title>Human intestinal bacterial collection.</title>
        <authorList>
            <person name="Pauvert C."/>
            <person name="Hitch T.C.A."/>
            <person name="Clavel T."/>
        </authorList>
    </citation>
    <scope>NUCLEOTIDE SEQUENCE [LARGE SCALE GENOMIC DNA]</scope>
    <source>
        <strain evidence="1 2">CLA-AA-H95</strain>
    </source>
</reference>
<sequence length="188" mass="22021">MENGDIGLLRYCFSAAGQKNQKETADWLQKVSDCLQNAGAGKVFMDEKKDEILFRVNHRKASEKKDIIEYRVKIIPGSSQLTLVQTNLWENEAQAKKLMCWYAAKRNERLTHDIQYSMNPVQLKGKVILRNGWETELIRRTGEMNRIVMNDREIFEALSRGKVPDCIQNQVRQEYQEYEREIRHGVDI</sequence>
<dbReference type="RefSeq" id="WP_118698597.1">
    <property type="nucleotide sequence ID" value="NZ_JBBMEI010000003.1"/>
</dbReference>
<keyword evidence="2" id="KW-1185">Reference proteome</keyword>
<dbReference type="EMBL" id="JBBMEI010000003">
    <property type="protein sequence ID" value="MEQ2357072.1"/>
    <property type="molecule type" value="Genomic_DNA"/>
</dbReference>
<gene>
    <name evidence="1" type="ORF">WMO75_01730</name>
</gene>
<comment type="caution">
    <text evidence="1">The sequence shown here is derived from an EMBL/GenBank/DDBJ whole genome shotgun (WGS) entry which is preliminary data.</text>
</comment>
<dbReference type="Proteomes" id="UP001446032">
    <property type="component" value="Unassembled WGS sequence"/>
</dbReference>
<evidence type="ECO:0000313" key="2">
    <source>
        <dbReference type="Proteomes" id="UP001446032"/>
    </source>
</evidence>
<accession>A0ABV1AIK5</accession>
<name>A0ABV1AIK5_9FIRM</name>
<protein>
    <submittedName>
        <fullName evidence="1">Uncharacterized protein</fullName>
    </submittedName>
</protein>